<evidence type="ECO:0000313" key="4">
    <source>
        <dbReference type="Proteomes" id="UP001630303"/>
    </source>
</evidence>
<sequence length="652" mass="69700">MTFTQPRTPRTLAALCIASAMLLAVPAGTVLATAPAAAAVSEGDPKIEEALKNAPELKGATFDVSRVTLVPGEMTAENGTFTPSGRKVFFDHSLANPINPEDRDQPPLTLTSVSQSWTHTDKTVFTRQNSFGTSLTLGMTSKAKVEIKGIFSSESDFKREITVSYNYTDQQSTWTEDSVTVTSSAQSAQVRPGHKVRIQQWVDIGDYEADLTLHATLQGNVVIYRCGTSVSVPIGRLAAMTRDPGQGPLFPGAKPDGDVLRLTSSVHWKANLASSARTEVTDSVLPVATPAPTAPSPTPSPTTASPTASPTPTASASPTAAPHARKAARAGAFVPTAVGTSGKPQLLRDVIACTTPSQFVNWESTPREAQPLTPGATAVGSRLFLTAENTLTYTFNYRNADNRVIETNVASVVGGQSYGNEWTTLVRKDGQAYSWHLRDNDVFKWTEGKWPKGTRAVGFHAYLTPAKDLYYKNVLIAQNVTSATGGRMNFDETWLTFVSNGAGYMWSGAFSPQDLPPGTTPSAKPTLEDQVPAGTKAVGAHAYLLPDGSLKYRNSVIATGVTSALGGTMGDSWHSWLSYISNGTAYTYHPWLSSPQTNAYFLPKGTKVVGLKSYLSPKGSLYSNSREVARNVTSANGIGESEELITFTRKAD</sequence>
<dbReference type="Pfam" id="PF03318">
    <property type="entry name" value="ETX_MTX2"/>
    <property type="match status" value="1"/>
</dbReference>
<organism evidence="3 4">
    <name type="scientific">Microbacterium mcarthurae</name>
    <dbReference type="NCBI Taxonomy" id="3035918"/>
    <lineage>
        <taxon>Bacteria</taxon>
        <taxon>Bacillati</taxon>
        <taxon>Actinomycetota</taxon>
        <taxon>Actinomycetes</taxon>
        <taxon>Micrococcales</taxon>
        <taxon>Microbacteriaceae</taxon>
        <taxon>Microbacterium</taxon>
    </lineage>
</organism>
<dbReference type="SUPFAM" id="SSF56973">
    <property type="entry name" value="Aerolisin/ETX pore-forming domain"/>
    <property type="match status" value="1"/>
</dbReference>
<dbReference type="RefSeq" id="WP_408905451.1">
    <property type="nucleotide sequence ID" value="NZ_JAROCE010000002.1"/>
</dbReference>
<name>A0ABW9GIW2_9MICO</name>
<feature type="signal peptide" evidence="2">
    <location>
        <begin position="1"/>
        <end position="32"/>
    </location>
</feature>
<comment type="caution">
    <text evidence="3">The sequence shown here is derived from an EMBL/GenBank/DDBJ whole genome shotgun (WGS) entry which is preliminary data.</text>
</comment>
<keyword evidence="4" id="KW-1185">Reference proteome</keyword>
<dbReference type="EMBL" id="JAROCE010000002">
    <property type="protein sequence ID" value="MFM2720500.1"/>
    <property type="molecule type" value="Genomic_DNA"/>
</dbReference>
<proteinExistence type="predicted"/>
<dbReference type="Gene3D" id="2.170.15.10">
    <property type="entry name" value="Proaerolysin, chain A, domain 3"/>
    <property type="match status" value="1"/>
</dbReference>
<gene>
    <name evidence="3" type="ORF">P5G46_08285</name>
</gene>
<feature type="chain" id="PRO_5047032335" evidence="2">
    <location>
        <begin position="33"/>
        <end position="652"/>
    </location>
</feature>
<feature type="compositionally biased region" description="Low complexity" evidence="1">
    <location>
        <begin position="301"/>
        <end position="322"/>
    </location>
</feature>
<evidence type="ECO:0000256" key="1">
    <source>
        <dbReference type="SAM" id="MobiDB-lite"/>
    </source>
</evidence>
<dbReference type="InterPro" id="IPR004991">
    <property type="entry name" value="Aerolysin-like"/>
</dbReference>
<evidence type="ECO:0000256" key="2">
    <source>
        <dbReference type="SAM" id="SignalP"/>
    </source>
</evidence>
<keyword evidence="2" id="KW-0732">Signal</keyword>
<reference evidence="3 4" key="1">
    <citation type="submission" date="2023-03" db="EMBL/GenBank/DDBJ databases">
        <title>MT1 and MT2 Draft Genomes of Novel Species.</title>
        <authorList>
            <person name="Venkateswaran K."/>
        </authorList>
    </citation>
    <scope>NUCLEOTIDE SEQUENCE [LARGE SCALE GENOMIC DNA]</scope>
    <source>
        <strain evidence="3 4">IF8SW-P5</strain>
    </source>
</reference>
<feature type="region of interest" description="Disordered" evidence="1">
    <location>
        <begin position="287"/>
        <end position="328"/>
    </location>
</feature>
<dbReference type="Proteomes" id="UP001630303">
    <property type="component" value="Unassembled WGS sequence"/>
</dbReference>
<protein>
    <submittedName>
        <fullName evidence="3">ETX/MTX2 family pore-forming toxin</fullName>
    </submittedName>
</protein>
<evidence type="ECO:0000313" key="3">
    <source>
        <dbReference type="EMBL" id="MFM2720500.1"/>
    </source>
</evidence>
<accession>A0ABW9GIW2</accession>